<comment type="caution">
    <text evidence="2">The sequence shown here is derived from an EMBL/GenBank/DDBJ whole genome shotgun (WGS) entry which is preliminary data.</text>
</comment>
<gene>
    <name evidence="2" type="ORF">JIN85_14840</name>
</gene>
<dbReference type="AlphaFoldDB" id="A0A934SCM8"/>
<organism evidence="2 3">
    <name type="scientific">Luteolibacter pohnpeiensis</name>
    <dbReference type="NCBI Taxonomy" id="454153"/>
    <lineage>
        <taxon>Bacteria</taxon>
        <taxon>Pseudomonadati</taxon>
        <taxon>Verrucomicrobiota</taxon>
        <taxon>Verrucomicrobiia</taxon>
        <taxon>Verrucomicrobiales</taxon>
        <taxon>Verrucomicrobiaceae</taxon>
        <taxon>Luteolibacter</taxon>
    </lineage>
</organism>
<feature type="transmembrane region" description="Helical" evidence="1">
    <location>
        <begin position="12"/>
        <end position="32"/>
    </location>
</feature>
<accession>A0A934SCM8</accession>
<evidence type="ECO:0000313" key="2">
    <source>
        <dbReference type="EMBL" id="MBK1883692.1"/>
    </source>
</evidence>
<evidence type="ECO:0000313" key="3">
    <source>
        <dbReference type="Proteomes" id="UP000603141"/>
    </source>
</evidence>
<dbReference type="Proteomes" id="UP000603141">
    <property type="component" value="Unassembled WGS sequence"/>
</dbReference>
<keyword evidence="1" id="KW-0812">Transmembrane</keyword>
<keyword evidence="1" id="KW-0472">Membrane</keyword>
<sequence>MVDYYTKKARANCYRAGLCAACSLLPLIGFAYCLLISYAYTGIVCVMLAVLLWFAAINFLLNAENYKQRATYYKL</sequence>
<evidence type="ECO:0000256" key="1">
    <source>
        <dbReference type="SAM" id="Phobius"/>
    </source>
</evidence>
<feature type="transmembrane region" description="Helical" evidence="1">
    <location>
        <begin position="38"/>
        <end position="61"/>
    </location>
</feature>
<keyword evidence="3" id="KW-1185">Reference proteome</keyword>
<keyword evidence="1" id="KW-1133">Transmembrane helix</keyword>
<protein>
    <submittedName>
        <fullName evidence="2">Uncharacterized protein</fullName>
    </submittedName>
</protein>
<reference evidence="2" key="1">
    <citation type="submission" date="2021-01" db="EMBL/GenBank/DDBJ databases">
        <title>Modified the classification status of verrucomicrobia.</title>
        <authorList>
            <person name="Feng X."/>
        </authorList>
    </citation>
    <scope>NUCLEOTIDE SEQUENCE</scope>
    <source>
        <strain evidence="2">KCTC 22041</strain>
    </source>
</reference>
<dbReference type="EMBL" id="JAENIJ010000025">
    <property type="protein sequence ID" value="MBK1883692.1"/>
    <property type="molecule type" value="Genomic_DNA"/>
</dbReference>
<proteinExistence type="predicted"/>
<name>A0A934SCM8_9BACT</name>